<feature type="domain" description="Helix-turn-helix" evidence="1">
    <location>
        <begin position="4"/>
        <end position="52"/>
    </location>
</feature>
<dbReference type="AlphaFoldDB" id="A0A497XV75"/>
<dbReference type="Proteomes" id="UP000267841">
    <property type="component" value="Unassembled WGS sequence"/>
</dbReference>
<evidence type="ECO:0000313" key="2">
    <source>
        <dbReference type="EMBL" id="RLJ70713.1"/>
    </source>
</evidence>
<dbReference type="NCBIfam" id="TIGR01764">
    <property type="entry name" value="excise"/>
    <property type="match status" value="1"/>
</dbReference>
<name>A0A497XV75_9AQUI</name>
<dbReference type="InterPro" id="IPR010093">
    <property type="entry name" value="SinI_DNA-bd"/>
</dbReference>
<gene>
    <name evidence="2" type="ORF">BCF55_0994</name>
</gene>
<dbReference type="OrthoDB" id="5524782at2"/>
<dbReference type="Pfam" id="PF12728">
    <property type="entry name" value="HTH_17"/>
    <property type="match status" value="1"/>
</dbReference>
<dbReference type="InterPro" id="IPR009061">
    <property type="entry name" value="DNA-bd_dom_put_sf"/>
</dbReference>
<organism evidence="2 3">
    <name type="scientific">Hydrogenivirga caldilitoris</name>
    <dbReference type="NCBI Taxonomy" id="246264"/>
    <lineage>
        <taxon>Bacteria</taxon>
        <taxon>Pseudomonadati</taxon>
        <taxon>Aquificota</taxon>
        <taxon>Aquificia</taxon>
        <taxon>Aquificales</taxon>
        <taxon>Aquificaceae</taxon>
        <taxon>Hydrogenivirga</taxon>
    </lineage>
</organism>
<proteinExistence type="predicted"/>
<accession>A0A497XV75</accession>
<comment type="caution">
    <text evidence="2">The sequence shown here is derived from an EMBL/GenBank/DDBJ whole genome shotgun (WGS) entry which is preliminary data.</text>
</comment>
<dbReference type="SUPFAM" id="SSF46955">
    <property type="entry name" value="Putative DNA-binding domain"/>
    <property type="match status" value="1"/>
</dbReference>
<sequence>MSGVLTVKDVAQMLGVTEQQVRRLTYKGKLPGRKWGKKIIFLKEELDEYFRSLPFVNPMVDKLK</sequence>
<reference evidence="2 3" key="1">
    <citation type="submission" date="2018-10" db="EMBL/GenBank/DDBJ databases">
        <title>Genomic Encyclopedia of Archaeal and Bacterial Type Strains, Phase II (KMG-II): from individual species to whole genera.</title>
        <authorList>
            <person name="Goeker M."/>
        </authorList>
    </citation>
    <scope>NUCLEOTIDE SEQUENCE [LARGE SCALE GENOMIC DNA]</scope>
    <source>
        <strain evidence="2 3">DSM 16510</strain>
    </source>
</reference>
<protein>
    <submittedName>
        <fullName evidence="2">Excisionase family DNA binding protein</fullName>
    </submittedName>
</protein>
<dbReference type="InterPro" id="IPR041657">
    <property type="entry name" value="HTH_17"/>
</dbReference>
<evidence type="ECO:0000259" key="1">
    <source>
        <dbReference type="Pfam" id="PF12728"/>
    </source>
</evidence>
<evidence type="ECO:0000313" key="3">
    <source>
        <dbReference type="Proteomes" id="UP000267841"/>
    </source>
</evidence>
<dbReference type="EMBL" id="RCCJ01000001">
    <property type="protein sequence ID" value="RLJ70713.1"/>
    <property type="molecule type" value="Genomic_DNA"/>
</dbReference>
<dbReference type="GO" id="GO:0003677">
    <property type="term" value="F:DNA binding"/>
    <property type="evidence" value="ECO:0007669"/>
    <property type="project" value="InterPro"/>
</dbReference>
<dbReference type="RefSeq" id="WP_121010833.1">
    <property type="nucleotide sequence ID" value="NZ_RCCJ01000001.1"/>
</dbReference>
<keyword evidence="3" id="KW-1185">Reference proteome</keyword>